<dbReference type="SMART" id="SM01381">
    <property type="entry name" value="7TM_GPCR_Srsx"/>
    <property type="match status" value="1"/>
</dbReference>
<feature type="transmembrane region" description="Helical" evidence="8">
    <location>
        <begin position="81"/>
        <end position="100"/>
    </location>
</feature>
<evidence type="ECO:0000256" key="2">
    <source>
        <dbReference type="ARBA" id="ARBA00010663"/>
    </source>
</evidence>
<keyword evidence="3" id="KW-1003">Cell membrane</keyword>
<dbReference type="EMBL" id="CVRI01000055">
    <property type="protein sequence ID" value="CRL01067.1"/>
    <property type="molecule type" value="Genomic_DNA"/>
</dbReference>
<dbReference type="PROSITE" id="PS00237">
    <property type="entry name" value="G_PROTEIN_RECEP_F1_1"/>
    <property type="match status" value="1"/>
</dbReference>
<feature type="domain" description="G-protein coupled receptors family 1 profile" evidence="9">
    <location>
        <begin position="24"/>
        <end position="272"/>
    </location>
</feature>
<feature type="transmembrane region" description="Helical" evidence="8">
    <location>
        <begin position="163"/>
        <end position="187"/>
    </location>
</feature>
<dbReference type="Pfam" id="PF00001">
    <property type="entry name" value="7tm_1"/>
    <property type="match status" value="1"/>
</dbReference>
<proteinExistence type="inferred from homology"/>
<reference evidence="10 11" key="1">
    <citation type="submission" date="2015-04" db="EMBL/GenBank/DDBJ databases">
        <authorList>
            <person name="Syromyatnikov M.Y."/>
            <person name="Popov V.N."/>
        </authorList>
    </citation>
    <scope>NUCLEOTIDE SEQUENCE [LARGE SCALE GENOMIC DNA]</scope>
</reference>
<comment type="similarity">
    <text evidence="2 7">Belongs to the G-protein coupled receptor 1 family.</text>
</comment>
<evidence type="ECO:0000256" key="4">
    <source>
        <dbReference type="ARBA" id="ARBA00022692"/>
    </source>
</evidence>
<sequence length="342" mass="39212">MSFLIVQSIFLFFDLTFFCFSVVGNSVVIYVISRDKKLKSKSNYHIMSVAVADLLIGTFGIPLGIISRITGAPHDLQLCLMFYSFILAIFSVSMFSLLAVSVDRFWAVYFPMDYHVRDPSIAKLAIFCCWVFGLAIGFLPVMGWNSGNFDNQCDFRVVADLNYVLFVSVAVAFPSTSIIILLYILIYRKVLKHTRKRKEILANQYHFIKHKYEIRAAKTLAMIVGTFILLWTPGMVGFLFFAISKNREIQEDILEIAKSLVHLNSAIDPLIYAYRMKNIRDALKVLFKFCRNDDLTNITTLNDRKTSLNISVNIFAKNNKKKCLNTCESSYSFSLKPQRFKE</sequence>
<dbReference type="SUPFAM" id="SSF81321">
    <property type="entry name" value="Family A G protein-coupled receptor-like"/>
    <property type="match status" value="1"/>
</dbReference>
<dbReference type="PANTHER" id="PTHR22750">
    <property type="entry name" value="G-PROTEIN COUPLED RECEPTOR"/>
    <property type="match status" value="1"/>
</dbReference>
<dbReference type="PRINTS" id="PR00237">
    <property type="entry name" value="GPCRRHODOPSN"/>
</dbReference>
<keyword evidence="7" id="KW-0297">G-protein coupled receptor</keyword>
<keyword evidence="7" id="KW-0807">Transducer</keyword>
<dbReference type="GO" id="GO:0004930">
    <property type="term" value="F:G protein-coupled receptor activity"/>
    <property type="evidence" value="ECO:0007669"/>
    <property type="project" value="UniProtKB-KW"/>
</dbReference>
<evidence type="ECO:0000259" key="9">
    <source>
        <dbReference type="PROSITE" id="PS50262"/>
    </source>
</evidence>
<keyword evidence="6 8" id="KW-0472">Membrane</keyword>
<name>A0A1J1ILG6_9DIPT</name>
<dbReference type="AlphaFoldDB" id="A0A1J1ILG6"/>
<dbReference type="Proteomes" id="UP000183832">
    <property type="component" value="Unassembled WGS sequence"/>
</dbReference>
<gene>
    <name evidence="10" type="ORF">CLUMA_CG014327</name>
</gene>
<evidence type="ECO:0000256" key="1">
    <source>
        <dbReference type="ARBA" id="ARBA00004651"/>
    </source>
</evidence>
<keyword evidence="5 8" id="KW-1133">Transmembrane helix</keyword>
<dbReference type="PROSITE" id="PS50262">
    <property type="entry name" value="G_PROTEIN_RECEP_F1_2"/>
    <property type="match status" value="1"/>
</dbReference>
<dbReference type="InterPro" id="IPR017452">
    <property type="entry name" value="GPCR_Rhodpsn_7TM"/>
</dbReference>
<protein>
    <submittedName>
        <fullName evidence="10">CLUMA_CG014327, isoform A</fullName>
    </submittedName>
</protein>
<keyword evidence="11" id="KW-1185">Reference proteome</keyword>
<evidence type="ECO:0000256" key="5">
    <source>
        <dbReference type="ARBA" id="ARBA00022989"/>
    </source>
</evidence>
<evidence type="ECO:0000313" key="10">
    <source>
        <dbReference type="EMBL" id="CRL01067.1"/>
    </source>
</evidence>
<accession>A0A1J1ILG6</accession>
<feature type="transmembrane region" description="Helical" evidence="8">
    <location>
        <begin position="121"/>
        <end position="143"/>
    </location>
</feature>
<keyword evidence="4 7" id="KW-0812">Transmembrane</keyword>
<feature type="transmembrane region" description="Helical" evidence="8">
    <location>
        <begin position="44"/>
        <end position="69"/>
    </location>
</feature>
<dbReference type="OrthoDB" id="284782at2759"/>
<evidence type="ECO:0000256" key="7">
    <source>
        <dbReference type="RuleBase" id="RU000688"/>
    </source>
</evidence>
<evidence type="ECO:0000256" key="6">
    <source>
        <dbReference type="ARBA" id="ARBA00023136"/>
    </source>
</evidence>
<evidence type="ECO:0000256" key="8">
    <source>
        <dbReference type="SAM" id="Phobius"/>
    </source>
</evidence>
<feature type="transmembrane region" description="Helical" evidence="8">
    <location>
        <begin position="219"/>
        <end position="243"/>
    </location>
</feature>
<evidence type="ECO:0000256" key="3">
    <source>
        <dbReference type="ARBA" id="ARBA00022475"/>
    </source>
</evidence>
<dbReference type="Gene3D" id="1.20.1070.10">
    <property type="entry name" value="Rhodopsin 7-helix transmembrane proteins"/>
    <property type="match status" value="1"/>
</dbReference>
<evidence type="ECO:0000313" key="11">
    <source>
        <dbReference type="Proteomes" id="UP000183832"/>
    </source>
</evidence>
<comment type="subcellular location">
    <subcellularLocation>
        <location evidence="1">Cell membrane</location>
        <topology evidence="1">Multi-pass membrane protein</topology>
    </subcellularLocation>
</comment>
<organism evidence="10 11">
    <name type="scientific">Clunio marinus</name>
    <dbReference type="NCBI Taxonomy" id="568069"/>
    <lineage>
        <taxon>Eukaryota</taxon>
        <taxon>Metazoa</taxon>
        <taxon>Ecdysozoa</taxon>
        <taxon>Arthropoda</taxon>
        <taxon>Hexapoda</taxon>
        <taxon>Insecta</taxon>
        <taxon>Pterygota</taxon>
        <taxon>Neoptera</taxon>
        <taxon>Endopterygota</taxon>
        <taxon>Diptera</taxon>
        <taxon>Nematocera</taxon>
        <taxon>Chironomoidea</taxon>
        <taxon>Chironomidae</taxon>
        <taxon>Clunio</taxon>
    </lineage>
</organism>
<dbReference type="STRING" id="568069.A0A1J1ILG6"/>
<dbReference type="InterPro" id="IPR000276">
    <property type="entry name" value="GPCR_Rhodpsn"/>
</dbReference>
<dbReference type="GO" id="GO:0005886">
    <property type="term" value="C:plasma membrane"/>
    <property type="evidence" value="ECO:0007669"/>
    <property type="project" value="UniProtKB-SubCell"/>
</dbReference>
<keyword evidence="7" id="KW-0675">Receptor</keyword>
<feature type="transmembrane region" description="Helical" evidence="8">
    <location>
        <begin position="6"/>
        <end position="32"/>
    </location>
</feature>